<evidence type="ECO:0000256" key="9">
    <source>
        <dbReference type="SAM" id="MobiDB-lite"/>
    </source>
</evidence>
<proteinExistence type="predicted"/>
<evidence type="ECO:0000313" key="12">
    <source>
        <dbReference type="EMBL" id="NMQ19225.1"/>
    </source>
</evidence>
<keyword evidence="2" id="KW-0813">Transport</keyword>
<gene>
    <name evidence="12" type="ORF">E4P82_08485</name>
</gene>
<keyword evidence="8 10" id="KW-0472">Membrane</keyword>
<evidence type="ECO:0000313" key="13">
    <source>
        <dbReference type="Proteomes" id="UP000760480"/>
    </source>
</evidence>
<dbReference type="Proteomes" id="UP000760480">
    <property type="component" value="Unassembled WGS sequence"/>
</dbReference>
<evidence type="ECO:0000256" key="3">
    <source>
        <dbReference type="ARBA" id="ARBA00022475"/>
    </source>
</evidence>
<comment type="caution">
    <text evidence="12">The sequence shown here is derived from an EMBL/GenBank/DDBJ whole genome shotgun (WGS) entry which is preliminary data.</text>
</comment>
<keyword evidence="7 10" id="KW-1133">Transmembrane helix</keyword>
<evidence type="ECO:0000256" key="7">
    <source>
        <dbReference type="ARBA" id="ARBA00022989"/>
    </source>
</evidence>
<evidence type="ECO:0000256" key="10">
    <source>
        <dbReference type="SAM" id="Phobius"/>
    </source>
</evidence>
<dbReference type="InterPro" id="IPR024961">
    <property type="entry name" value="T2SS_GspC_N"/>
</dbReference>
<keyword evidence="3" id="KW-1003">Cell membrane</keyword>
<comment type="subcellular location">
    <subcellularLocation>
        <location evidence="1">Cell inner membrane</location>
    </subcellularLocation>
</comment>
<keyword evidence="13" id="KW-1185">Reference proteome</keyword>
<dbReference type="RefSeq" id="WP_169248484.1">
    <property type="nucleotide sequence ID" value="NZ_SPMZ01000022.1"/>
</dbReference>
<feature type="transmembrane region" description="Helical" evidence="10">
    <location>
        <begin position="25"/>
        <end position="47"/>
    </location>
</feature>
<feature type="region of interest" description="Disordered" evidence="9">
    <location>
        <begin position="193"/>
        <end position="219"/>
    </location>
</feature>
<evidence type="ECO:0000256" key="4">
    <source>
        <dbReference type="ARBA" id="ARBA00022519"/>
    </source>
</evidence>
<organism evidence="12 13">
    <name type="scientific">Candidatus Competibacter phosphatis</name>
    <dbReference type="NCBI Taxonomy" id="221280"/>
    <lineage>
        <taxon>Bacteria</taxon>
        <taxon>Pseudomonadati</taxon>
        <taxon>Pseudomonadota</taxon>
        <taxon>Gammaproteobacteria</taxon>
        <taxon>Candidatus Competibacteraceae</taxon>
        <taxon>Candidatus Competibacter</taxon>
    </lineage>
</organism>
<evidence type="ECO:0000256" key="6">
    <source>
        <dbReference type="ARBA" id="ARBA00022927"/>
    </source>
</evidence>
<evidence type="ECO:0000256" key="2">
    <source>
        <dbReference type="ARBA" id="ARBA00022448"/>
    </source>
</evidence>
<protein>
    <recommendedName>
        <fullName evidence="11">Type II secretion system protein GspC N-terminal domain-containing protein</fullName>
    </recommendedName>
</protein>
<evidence type="ECO:0000256" key="5">
    <source>
        <dbReference type="ARBA" id="ARBA00022692"/>
    </source>
</evidence>
<evidence type="ECO:0000256" key="8">
    <source>
        <dbReference type="ARBA" id="ARBA00023136"/>
    </source>
</evidence>
<accession>A0ABX1TIL7</accession>
<dbReference type="Pfam" id="PF11356">
    <property type="entry name" value="T2SSC"/>
    <property type="match status" value="1"/>
</dbReference>
<keyword evidence="5 10" id="KW-0812">Transmembrane</keyword>
<keyword evidence="4" id="KW-0997">Cell inner membrane</keyword>
<sequence length="219" mass="23657">MTDFAQRALLAVKKRMWLALPRPEVWLPVAVRVVNVVLVILLAGSLAQLTLTFLSGRFSPAVRPVPAGGASTAEPASSAGQIDYSTIAAWHLFGRMEASQPVVAPPPVIPATPLDLHLAGVFFIEQGDSRALALIAEGSNLERGYRIGDSLPGGARLEQIQRDHVVVSRQVGRKCLIFPSWARLPAHHPPFRKTCRPSSPCPNPNLNQGPNPPVLVRLK</sequence>
<evidence type="ECO:0000256" key="1">
    <source>
        <dbReference type="ARBA" id="ARBA00004533"/>
    </source>
</evidence>
<dbReference type="EMBL" id="SPMZ01000022">
    <property type="protein sequence ID" value="NMQ19225.1"/>
    <property type="molecule type" value="Genomic_DNA"/>
</dbReference>
<reference evidence="12 13" key="1">
    <citation type="submission" date="2019-03" db="EMBL/GenBank/DDBJ databases">
        <title>Metabolic reconstructions from genomes of highly enriched 'Candidatus Accumulibacter' and 'Candidatus Competibacter' bioreactor populations.</title>
        <authorList>
            <person name="Annavajhala M.K."/>
            <person name="Welles L."/>
            <person name="Abbas B."/>
            <person name="Sorokin D."/>
            <person name="Park H."/>
            <person name="Van Loosdrecht M."/>
            <person name="Chandran K."/>
        </authorList>
    </citation>
    <scope>NUCLEOTIDE SEQUENCE [LARGE SCALE GENOMIC DNA]</scope>
    <source>
        <strain evidence="12 13">SBR_G</strain>
    </source>
</reference>
<name>A0ABX1TIL7_9GAMM</name>
<keyword evidence="6" id="KW-0653">Protein transport</keyword>
<dbReference type="Gene3D" id="2.30.30.830">
    <property type="match status" value="1"/>
</dbReference>
<evidence type="ECO:0000259" key="11">
    <source>
        <dbReference type="Pfam" id="PF11356"/>
    </source>
</evidence>
<feature type="domain" description="Type II secretion system protein GspC N-terminal" evidence="11">
    <location>
        <begin position="37"/>
        <end position="171"/>
    </location>
</feature>